<dbReference type="InterPro" id="IPR051683">
    <property type="entry name" value="Enoyl-CoA_Hydratase/Isomerase"/>
</dbReference>
<dbReference type="InterPro" id="IPR029045">
    <property type="entry name" value="ClpP/crotonase-like_dom_sf"/>
</dbReference>
<keyword evidence="4" id="KW-1185">Reference proteome</keyword>
<dbReference type="PANTHER" id="PTHR42964:SF1">
    <property type="entry name" value="POLYKETIDE BIOSYNTHESIS ENOYL-COA HYDRATASE PKSH-RELATED"/>
    <property type="match status" value="1"/>
</dbReference>
<evidence type="ECO:0000256" key="2">
    <source>
        <dbReference type="SAM" id="MobiDB-lite"/>
    </source>
</evidence>
<proteinExistence type="inferred from homology"/>
<comment type="caution">
    <text evidence="3">The sequence shown here is derived from an EMBL/GenBank/DDBJ whole genome shotgun (WGS) entry which is preliminary data.</text>
</comment>
<dbReference type="InterPro" id="IPR001753">
    <property type="entry name" value="Enoyl-CoA_hydra/iso"/>
</dbReference>
<feature type="compositionally biased region" description="Polar residues" evidence="2">
    <location>
        <begin position="264"/>
        <end position="277"/>
    </location>
</feature>
<dbReference type="RefSeq" id="WP_390226636.1">
    <property type="nucleotide sequence ID" value="NZ_JBHSCN010000002.1"/>
</dbReference>
<sequence>MSDVPALVNDHGEPLMLVDRPADGVVRITFNRPRQRNAMSVAARTALLSALDDVRETARVIVLTGAGPAFCAGIDLKEANAEGPARDSLGGKAPWIAVQEAIRRHPAIVISAVNGFALGGGVTLINTSDLAIAAEGAQIGMPEIGFGLYPGLAGPSTQLRINQKRAAWMVLTGERISGTTAAEWGLVNAAVRPDELQHEVIGLATRVAEHDPVTLSWCKKALWEIPMHLSDWTSALEFGEGVGVQIRARTDVVAAGLSEFSAGRRNSTQGIPPTEATTPKGIS</sequence>
<dbReference type="EMBL" id="JBHSCN010000002">
    <property type="protein sequence ID" value="MFC4241879.1"/>
    <property type="molecule type" value="Genomic_DNA"/>
</dbReference>
<evidence type="ECO:0000313" key="4">
    <source>
        <dbReference type="Proteomes" id="UP001595900"/>
    </source>
</evidence>
<dbReference type="CDD" id="cd06558">
    <property type="entry name" value="crotonase-like"/>
    <property type="match status" value="1"/>
</dbReference>
<dbReference type="PANTHER" id="PTHR42964">
    <property type="entry name" value="ENOYL-COA HYDRATASE"/>
    <property type="match status" value="1"/>
</dbReference>
<gene>
    <name evidence="3" type="ORF">ACFOYW_00725</name>
</gene>
<protein>
    <submittedName>
        <fullName evidence="3">Enoyl-CoA hydratase/isomerase family protein</fullName>
    </submittedName>
</protein>
<evidence type="ECO:0000256" key="1">
    <source>
        <dbReference type="ARBA" id="ARBA00005254"/>
    </source>
</evidence>
<accession>A0ABV8Q268</accession>
<dbReference type="SUPFAM" id="SSF52096">
    <property type="entry name" value="ClpP/crotonase"/>
    <property type="match status" value="1"/>
</dbReference>
<dbReference type="Pfam" id="PF00378">
    <property type="entry name" value="ECH_1"/>
    <property type="match status" value="1"/>
</dbReference>
<feature type="region of interest" description="Disordered" evidence="2">
    <location>
        <begin position="263"/>
        <end position="283"/>
    </location>
</feature>
<dbReference type="Gene3D" id="3.90.226.10">
    <property type="entry name" value="2-enoyl-CoA Hydratase, Chain A, domain 1"/>
    <property type="match status" value="1"/>
</dbReference>
<comment type="similarity">
    <text evidence="1">Belongs to the enoyl-CoA hydratase/isomerase family.</text>
</comment>
<organism evidence="3 4">
    <name type="scientific">Gryllotalpicola reticulitermitis</name>
    <dbReference type="NCBI Taxonomy" id="1184153"/>
    <lineage>
        <taxon>Bacteria</taxon>
        <taxon>Bacillati</taxon>
        <taxon>Actinomycetota</taxon>
        <taxon>Actinomycetes</taxon>
        <taxon>Micrococcales</taxon>
        <taxon>Microbacteriaceae</taxon>
        <taxon>Gryllotalpicola</taxon>
    </lineage>
</organism>
<dbReference type="Proteomes" id="UP001595900">
    <property type="component" value="Unassembled WGS sequence"/>
</dbReference>
<name>A0ABV8Q268_9MICO</name>
<evidence type="ECO:0000313" key="3">
    <source>
        <dbReference type="EMBL" id="MFC4241879.1"/>
    </source>
</evidence>
<reference evidence="4" key="1">
    <citation type="journal article" date="2019" name="Int. J. Syst. Evol. Microbiol.">
        <title>The Global Catalogue of Microorganisms (GCM) 10K type strain sequencing project: providing services to taxonomists for standard genome sequencing and annotation.</title>
        <authorList>
            <consortium name="The Broad Institute Genomics Platform"/>
            <consortium name="The Broad Institute Genome Sequencing Center for Infectious Disease"/>
            <person name="Wu L."/>
            <person name="Ma J."/>
        </authorList>
    </citation>
    <scope>NUCLEOTIDE SEQUENCE [LARGE SCALE GENOMIC DNA]</scope>
    <source>
        <strain evidence="4">CGMCC 1.10363</strain>
    </source>
</reference>